<sequence>MTDSPLSRQRMASA</sequence>
<protein>
    <submittedName>
        <fullName evidence="1">Uncharacterized protein</fullName>
    </submittedName>
</protein>
<proteinExistence type="predicted"/>
<name>A0A0A9DUW4_ARUDO</name>
<dbReference type="EMBL" id="GBRH01208435">
    <property type="protein sequence ID" value="JAD89460.1"/>
    <property type="molecule type" value="Transcribed_RNA"/>
</dbReference>
<reference evidence="1" key="2">
    <citation type="journal article" date="2015" name="Data Brief">
        <title>Shoot transcriptome of the giant reed, Arundo donax.</title>
        <authorList>
            <person name="Barrero R.A."/>
            <person name="Guerrero F.D."/>
            <person name="Moolhuijzen P."/>
            <person name="Goolsby J.A."/>
            <person name="Tidwell J."/>
            <person name="Bellgard S.E."/>
            <person name="Bellgard M.I."/>
        </authorList>
    </citation>
    <scope>NUCLEOTIDE SEQUENCE</scope>
    <source>
        <tissue evidence="1">Shoot tissue taken approximately 20 cm above the soil surface</tissue>
    </source>
</reference>
<accession>A0A0A9DUW4</accession>
<evidence type="ECO:0000313" key="1">
    <source>
        <dbReference type="EMBL" id="JAD89460.1"/>
    </source>
</evidence>
<organism evidence="1">
    <name type="scientific">Arundo donax</name>
    <name type="common">Giant reed</name>
    <name type="synonym">Donax arundinaceus</name>
    <dbReference type="NCBI Taxonomy" id="35708"/>
    <lineage>
        <taxon>Eukaryota</taxon>
        <taxon>Viridiplantae</taxon>
        <taxon>Streptophyta</taxon>
        <taxon>Embryophyta</taxon>
        <taxon>Tracheophyta</taxon>
        <taxon>Spermatophyta</taxon>
        <taxon>Magnoliopsida</taxon>
        <taxon>Liliopsida</taxon>
        <taxon>Poales</taxon>
        <taxon>Poaceae</taxon>
        <taxon>PACMAD clade</taxon>
        <taxon>Arundinoideae</taxon>
        <taxon>Arundineae</taxon>
        <taxon>Arundo</taxon>
    </lineage>
</organism>
<reference evidence="1" key="1">
    <citation type="submission" date="2014-09" db="EMBL/GenBank/DDBJ databases">
        <authorList>
            <person name="Magalhaes I.L.F."/>
            <person name="Oliveira U."/>
            <person name="Santos F.R."/>
            <person name="Vidigal T.H.D.A."/>
            <person name="Brescovit A.D."/>
            <person name="Santos A.J."/>
        </authorList>
    </citation>
    <scope>NUCLEOTIDE SEQUENCE</scope>
    <source>
        <tissue evidence="1">Shoot tissue taken approximately 20 cm above the soil surface</tissue>
    </source>
</reference>